<evidence type="ECO:0000256" key="2">
    <source>
        <dbReference type="ARBA" id="ARBA00022771"/>
    </source>
</evidence>
<dbReference type="InterPro" id="IPR013083">
    <property type="entry name" value="Znf_RING/FYVE/PHD"/>
</dbReference>
<name>A0A8M1HB73_BETSP</name>
<dbReference type="InterPro" id="IPR001841">
    <property type="entry name" value="Znf_RING"/>
</dbReference>
<proteinExistence type="predicted"/>
<organism evidence="6 7">
    <name type="scientific">Betta splendens</name>
    <name type="common">Siamese fighting fish</name>
    <dbReference type="NCBI Taxonomy" id="158456"/>
    <lineage>
        <taxon>Eukaryota</taxon>
        <taxon>Metazoa</taxon>
        <taxon>Chordata</taxon>
        <taxon>Craniata</taxon>
        <taxon>Vertebrata</taxon>
        <taxon>Euteleostomi</taxon>
        <taxon>Actinopterygii</taxon>
        <taxon>Neopterygii</taxon>
        <taxon>Teleostei</taxon>
        <taxon>Neoteleostei</taxon>
        <taxon>Acanthomorphata</taxon>
        <taxon>Anabantaria</taxon>
        <taxon>Anabantiformes</taxon>
        <taxon>Anabantoidei</taxon>
        <taxon>Osphronemidae</taxon>
        <taxon>Betta</taxon>
    </lineage>
</organism>
<evidence type="ECO:0000256" key="3">
    <source>
        <dbReference type="ARBA" id="ARBA00022833"/>
    </source>
</evidence>
<evidence type="ECO:0000313" key="6">
    <source>
        <dbReference type="Proteomes" id="UP000515150"/>
    </source>
</evidence>
<reference evidence="7" key="1">
    <citation type="submission" date="2025-08" db="UniProtKB">
        <authorList>
            <consortium name="RefSeq"/>
        </authorList>
    </citation>
    <scope>IDENTIFICATION</scope>
</reference>
<dbReference type="InterPro" id="IPR017907">
    <property type="entry name" value="Znf_RING_CS"/>
</dbReference>
<evidence type="ECO:0000256" key="4">
    <source>
        <dbReference type="PROSITE-ProRule" id="PRU00175"/>
    </source>
</evidence>
<dbReference type="RefSeq" id="XP_040925695.1">
    <property type="nucleotide sequence ID" value="XM_041069761.2"/>
</dbReference>
<feature type="domain" description="RING-type" evidence="5">
    <location>
        <begin position="366"/>
        <end position="407"/>
    </location>
</feature>
<dbReference type="Gene3D" id="3.30.40.10">
    <property type="entry name" value="Zinc/RING finger domain, C3HC4 (zinc finger)"/>
    <property type="match status" value="1"/>
</dbReference>
<accession>A0A8M1HB73</accession>
<keyword evidence="2 4" id="KW-0863">Zinc-finger</keyword>
<dbReference type="KEGG" id="bspl:121202073"/>
<dbReference type="OrthoDB" id="8954806at2759"/>
<dbReference type="PROSITE" id="PS50089">
    <property type="entry name" value="ZF_RING_2"/>
    <property type="match status" value="1"/>
</dbReference>
<dbReference type="SMART" id="SM00184">
    <property type="entry name" value="RING"/>
    <property type="match status" value="2"/>
</dbReference>
<dbReference type="PROSITE" id="PS00518">
    <property type="entry name" value="ZF_RING_1"/>
    <property type="match status" value="1"/>
</dbReference>
<dbReference type="Proteomes" id="UP000515150">
    <property type="component" value="Unplaced"/>
</dbReference>
<evidence type="ECO:0000256" key="1">
    <source>
        <dbReference type="ARBA" id="ARBA00022723"/>
    </source>
</evidence>
<gene>
    <name evidence="7" type="primary">LOC121202073</name>
</gene>
<evidence type="ECO:0000313" key="7">
    <source>
        <dbReference type="RefSeq" id="XP_040925695.1"/>
    </source>
</evidence>
<dbReference type="AlphaFoldDB" id="A0A8M1HB73"/>
<dbReference type="SUPFAM" id="SSF57850">
    <property type="entry name" value="RING/U-box"/>
    <property type="match status" value="1"/>
</dbReference>
<keyword evidence="1" id="KW-0479">Metal-binding</keyword>
<keyword evidence="3" id="KW-0862">Zinc</keyword>
<dbReference type="GO" id="GO:0008270">
    <property type="term" value="F:zinc ion binding"/>
    <property type="evidence" value="ECO:0007669"/>
    <property type="project" value="UniProtKB-KW"/>
</dbReference>
<protein>
    <submittedName>
        <fullName evidence="7">Uncharacterized protein LOC121202073 isoform X1</fullName>
    </submittedName>
</protein>
<evidence type="ECO:0000259" key="5">
    <source>
        <dbReference type="PROSITE" id="PS50089"/>
    </source>
</evidence>
<sequence>MEYATIIVKWAHSSLPHVNMVTDHVHKWYTSHWVYHEKAELTLICVQIAPNHVVEYTKKLLAVISNLWSDSPLFAMEMSLFEELLKMKNPTRAHKYSIMHTGVRPGQNFRDHITDTKAVIRRFDWTLKSFGADNETIMKLTCPHVSHKLQLLILFYHLCNTINLMFLSTFCVPQKPHSVTVMLPGSQMIIMKCQESQRICDLMKTYDIVCSSVCDSKTALSGRAPCMALVNHEMEIVYIDKTPYDDKYDEKPKIPKFHNNMVPIKMRTKRSLLRYNPYHVPARRETSDSPDDDIEVIVYCESIKSSVNAAIQEDGRFFPNAQYRGPNGIFSEPLVQELQGDNHEIAAASPHEPMTDESDHIEPYACCICYKPSDAFLQCGHLYCNDCVSYLLAMSNSYVEITCSMCKQQSPPATEIEWPSNFSFKCNACNKKKLWVTNCLHLTCTCYGNGRCSVCNEAIAKLQKVFD</sequence>
<keyword evidence="6" id="KW-1185">Reference proteome</keyword>
<dbReference type="GeneID" id="121202073"/>